<protein>
    <submittedName>
        <fullName evidence="14">Protein kinase</fullName>
    </submittedName>
</protein>
<evidence type="ECO:0000256" key="7">
    <source>
        <dbReference type="ARBA" id="ARBA00022842"/>
    </source>
</evidence>
<dbReference type="GO" id="GO:0005524">
    <property type="term" value="F:ATP binding"/>
    <property type="evidence" value="ECO:0007669"/>
    <property type="project" value="UniProtKB-UniRule"/>
</dbReference>
<feature type="region of interest" description="Disordered" evidence="11">
    <location>
        <begin position="28"/>
        <end position="47"/>
    </location>
</feature>
<dbReference type="PROSITE" id="PS50108">
    <property type="entry name" value="CRIB"/>
    <property type="match status" value="1"/>
</dbReference>
<dbReference type="InterPro" id="IPR017441">
    <property type="entry name" value="Protein_kinase_ATP_BS"/>
</dbReference>
<dbReference type="AlphaFoldDB" id="A0A836CMI0"/>
<evidence type="ECO:0000259" key="12">
    <source>
        <dbReference type="PROSITE" id="PS50011"/>
    </source>
</evidence>
<proteinExistence type="inferred from homology"/>
<feature type="binding site" evidence="10">
    <location>
        <position position="199"/>
    </location>
    <ligand>
        <name>ATP</name>
        <dbReference type="ChEBI" id="CHEBI:30616"/>
    </ligand>
</feature>
<dbReference type="SUPFAM" id="SSF56112">
    <property type="entry name" value="Protein kinase-like (PK-like)"/>
    <property type="match status" value="1"/>
</dbReference>
<evidence type="ECO:0000256" key="4">
    <source>
        <dbReference type="ARBA" id="ARBA00022723"/>
    </source>
</evidence>
<accession>A0A836CMI0</accession>
<sequence>MHVEWDPASGAFKGLPQSWAELLPKGTALDTASNNPSAKHITAPPPSTEVKKRFRLWGRRSDDLPTGAVIGVPYNVQHVLHVKPDARTSTGFAGLPPEWRLVLKASGITKQEAVEHPQAVLDALAFHMDGGGKGGKAQLAPRAKPPTRELMQKNLSEAVQMRTDDPLHYYTDMKKLGQGASGTVYSGTDIRSGEKCALKFCPIAELEDLRNEIGMQCLSRHANIVNLREAYVTRSEVVIVMDCMQGGSLTDTLGPGVDFRESHIAYVCKQCLMALAFMHSQYRLHRDIKSDNVLVDMEGHVKLADFGFAANLTTEQEKRASVVGTPYWMAPEIIKACFYIIQYTSNTGLEYDGKVDVWSLGITALEMAEGEPPLLHEPPLRALLLISINPPPQLAESAKWSRAFTHFLSRCLDIDVDRRATADQLLLHPFISSACSREEFSQHVQRMLAARRK</sequence>
<dbReference type="InterPro" id="IPR000095">
    <property type="entry name" value="CRIB_dom"/>
</dbReference>
<keyword evidence="5 10" id="KW-0547">Nucleotide-binding</keyword>
<dbReference type="InterPro" id="IPR011009">
    <property type="entry name" value="Kinase-like_dom_sf"/>
</dbReference>
<evidence type="ECO:0000256" key="3">
    <source>
        <dbReference type="ARBA" id="ARBA00022679"/>
    </source>
</evidence>
<keyword evidence="6 10" id="KW-0067">ATP-binding</keyword>
<comment type="cofactor">
    <cofactor evidence="1">
        <name>Mg(2+)</name>
        <dbReference type="ChEBI" id="CHEBI:18420"/>
    </cofactor>
</comment>
<dbReference type="Gene3D" id="3.90.810.10">
    <property type="entry name" value="CRIB domain"/>
    <property type="match status" value="2"/>
</dbReference>
<dbReference type="SMART" id="SM00285">
    <property type="entry name" value="PBD"/>
    <property type="match status" value="1"/>
</dbReference>
<comment type="similarity">
    <text evidence="2">Belongs to the protein kinase superfamily. STE Ser/Thr protein kinase family. STE20 subfamily.</text>
</comment>
<dbReference type="GO" id="GO:0046872">
    <property type="term" value="F:metal ion binding"/>
    <property type="evidence" value="ECO:0007669"/>
    <property type="project" value="UniProtKB-KW"/>
</dbReference>
<dbReference type="PROSITE" id="PS00107">
    <property type="entry name" value="PROTEIN_KINASE_ATP"/>
    <property type="match status" value="1"/>
</dbReference>
<comment type="caution">
    <text evidence="14">The sequence shown here is derived from an EMBL/GenBank/DDBJ whole genome shotgun (WGS) entry which is preliminary data.</text>
</comment>
<keyword evidence="4" id="KW-0479">Metal-binding</keyword>
<dbReference type="SMART" id="SM00220">
    <property type="entry name" value="S_TKc"/>
    <property type="match status" value="1"/>
</dbReference>
<dbReference type="GO" id="GO:0004674">
    <property type="term" value="F:protein serine/threonine kinase activity"/>
    <property type="evidence" value="ECO:0007669"/>
    <property type="project" value="UniProtKB-EC"/>
</dbReference>
<evidence type="ECO:0000256" key="9">
    <source>
        <dbReference type="ARBA" id="ARBA00048679"/>
    </source>
</evidence>
<dbReference type="PROSITE" id="PS50011">
    <property type="entry name" value="PROTEIN_KINASE_DOM"/>
    <property type="match status" value="1"/>
</dbReference>
<dbReference type="FunFam" id="1.10.510.10:FF:000768">
    <property type="entry name" value="Non-specific serine/threonine protein kinase"/>
    <property type="match status" value="1"/>
</dbReference>
<evidence type="ECO:0000256" key="11">
    <source>
        <dbReference type="SAM" id="MobiDB-lite"/>
    </source>
</evidence>
<keyword evidence="14" id="KW-0418">Kinase</keyword>
<dbReference type="Pfam" id="PF00069">
    <property type="entry name" value="Pkinase"/>
    <property type="match status" value="1"/>
</dbReference>
<dbReference type="OrthoDB" id="2914378at2759"/>
<comment type="catalytic activity">
    <reaction evidence="8">
        <text>L-threonyl-[protein] + ATP = O-phospho-L-threonyl-[protein] + ADP + H(+)</text>
        <dbReference type="Rhea" id="RHEA:46608"/>
        <dbReference type="Rhea" id="RHEA-COMP:11060"/>
        <dbReference type="Rhea" id="RHEA-COMP:11605"/>
        <dbReference type="ChEBI" id="CHEBI:15378"/>
        <dbReference type="ChEBI" id="CHEBI:30013"/>
        <dbReference type="ChEBI" id="CHEBI:30616"/>
        <dbReference type="ChEBI" id="CHEBI:61977"/>
        <dbReference type="ChEBI" id="CHEBI:456216"/>
        <dbReference type="EC" id="2.7.11.1"/>
    </reaction>
</comment>
<evidence type="ECO:0000313" key="14">
    <source>
        <dbReference type="EMBL" id="KAG5190824.1"/>
    </source>
</evidence>
<evidence type="ECO:0000313" key="15">
    <source>
        <dbReference type="Proteomes" id="UP000664859"/>
    </source>
</evidence>
<evidence type="ECO:0000259" key="13">
    <source>
        <dbReference type="PROSITE" id="PS50108"/>
    </source>
</evidence>
<evidence type="ECO:0000256" key="1">
    <source>
        <dbReference type="ARBA" id="ARBA00001946"/>
    </source>
</evidence>
<keyword evidence="3" id="KW-0808">Transferase</keyword>
<evidence type="ECO:0000256" key="8">
    <source>
        <dbReference type="ARBA" id="ARBA00047899"/>
    </source>
</evidence>
<evidence type="ECO:0000256" key="2">
    <source>
        <dbReference type="ARBA" id="ARBA00008874"/>
    </source>
</evidence>
<gene>
    <name evidence="14" type="ORF">JKP88DRAFT_297644</name>
</gene>
<dbReference type="PANTHER" id="PTHR45832">
    <property type="entry name" value="SERINE/THREONINE-PROTEIN KINASE SAMKA-RELATED-RELATED"/>
    <property type="match status" value="1"/>
</dbReference>
<comment type="catalytic activity">
    <reaction evidence="9">
        <text>L-seryl-[protein] + ATP = O-phospho-L-seryl-[protein] + ADP + H(+)</text>
        <dbReference type="Rhea" id="RHEA:17989"/>
        <dbReference type="Rhea" id="RHEA-COMP:9863"/>
        <dbReference type="Rhea" id="RHEA-COMP:11604"/>
        <dbReference type="ChEBI" id="CHEBI:15378"/>
        <dbReference type="ChEBI" id="CHEBI:29999"/>
        <dbReference type="ChEBI" id="CHEBI:30616"/>
        <dbReference type="ChEBI" id="CHEBI:83421"/>
        <dbReference type="ChEBI" id="CHEBI:456216"/>
        <dbReference type="EC" id="2.7.11.1"/>
    </reaction>
</comment>
<dbReference type="InterPro" id="IPR000719">
    <property type="entry name" value="Prot_kinase_dom"/>
</dbReference>
<dbReference type="EMBL" id="JAFCMP010000027">
    <property type="protein sequence ID" value="KAG5190824.1"/>
    <property type="molecule type" value="Genomic_DNA"/>
</dbReference>
<dbReference type="Proteomes" id="UP000664859">
    <property type="component" value="Unassembled WGS sequence"/>
</dbReference>
<evidence type="ECO:0000256" key="5">
    <source>
        <dbReference type="ARBA" id="ARBA00022741"/>
    </source>
</evidence>
<name>A0A836CMI0_9STRA</name>
<keyword evidence="7" id="KW-0460">Magnesium</keyword>
<dbReference type="Pfam" id="PF00786">
    <property type="entry name" value="PBD"/>
    <property type="match status" value="2"/>
</dbReference>
<dbReference type="Gene3D" id="1.10.510.10">
    <property type="entry name" value="Transferase(Phosphotransferase) domain 1"/>
    <property type="match status" value="1"/>
</dbReference>
<keyword evidence="15" id="KW-1185">Reference proteome</keyword>
<feature type="domain" description="Protein kinase" evidence="12">
    <location>
        <begin position="170"/>
        <end position="431"/>
    </location>
</feature>
<evidence type="ECO:0000256" key="10">
    <source>
        <dbReference type="PROSITE-ProRule" id="PRU10141"/>
    </source>
</evidence>
<feature type="domain" description="CRIB" evidence="13">
    <location>
        <begin position="70"/>
        <end position="83"/>
    </location>
</feature>
<evidence type="ECO:0000256" key="6">
    <source>
        <dbReference type="ARBA" id="ARBA00022840"/>
    </source>
</evidence>
<dbReference type="PANTHER" id="PTHR45832:SF22">
    <property type="entry name" value="SERINE_THREONINE-PROTEIN KINASE SAMKA-RELATED"/>
    <property type="match status" value="1"/>
</dbReference>
<dbReference type="InterPro" id="IPR036936">
    <property type="entry name" value="CRIB_dom_sf"/>
</dbReference>
<reference evidence="14" key="1">
    <citation type="submission" date="2021-02" db="EMBL/GenBank/DDBJ databases">
        <title>First Annotated Genome of the Yellow-green Alga Tribonema minus.</title>
        <authorList>
            <person name="Mahan K.M."/>
        </authorList>
    </citation>
    <scope>NUCLEOTIDE SEQUENCE</scope>
    <source>
        <strain evidence="14">UTEX B ZZ1240</strain>
    </source>
</reference>
<dbReference type="InterPro" id="IPR051931">
    <property type="entry name" value="PAK3-like"/>
</dbReference>
<organism evidence="14 15">
    <name type="scientific">Tribonema minus</name>
    <dbReference type="NCBI Taxonomy" id="303371"/>
    <lineage>
        <taxon>Eukaryota</taxon>
        <taxon>Sar</taxon>
        <taxon>Stramenopiles</taxon>
        <taxon>Ochrophyta</taxon>
        <taxon>PX clade</taxon>
        <taxon>Xanthophyceae</taxon>
        <taxon>Tribonematales</taxon>
        <taxon>Tribonemataceae</taxon>
        <taxon>Tribonema</taxon>
    </lineage>
</organism>